<sequence>SGIGNTFIDVVLELHNVSTHPPSVDELNEEILQSFLTTIQKYTILFINLMERCVHEMFNLQIPIEQLLTPYSN</sequence>
<name>X1USG1_9ZZZZ</name>
<feature type="non-terminal residue" evidence="1">
    <location>
        <position position="1"/>
    </location>
</feature>
<gene>
    <name evidence="1" type="ORF">S12H4_62641</name>
</gene>
<evidence type="ECO:0000313" key="1">
    <source>
        <dbReference type="EMBL" id="GAJ20409.1"/>
    </source>
</evidence>
<protein>
    <submittedName>
        <fullName evidence="1">Uncharacterized protein</fullName>
    </submittedName>
</protein>
<proteinExistence type="predicted"/>
<organism evidence="1">
    <name type="scientific">marine sediment metagenome</name>
    <dbReference type="NCBI Taxonomy" id="412755"/>
    <lineage>
        <taxon>unclassified sequences</taxon>
        <taxon>metagenomes</taxon>
        <taxon>ecological metagenomes</taxon>
    </lineage>
</organism>
<accession>X1USG1</accession>
<feature type="non-terminal residue" evidence="1">
    <location>
        <position position="73"/>
    </location>
</feature>
<dbReference type="EMBL" id="BARW01042126">
    <property type="protein sequence ID" value="GAJ20409.1"/>
    <property type="molecule type" value="Genomic_DNA"/>
</dbReference>
<comment type="caution">
    <text evidence="1">The sequence shown here is derived from an EMBL/GenBank/DDBJ whole genome shotgun (WGS) entry which is preliminary data.</text>
</comment>
<dbReference type="AlphaFoldDB" id="X1USG1"/>
<reference evidence="1" key="1">
    <citation type="journal article" date="2014" name="Front. Microbiol.">
        <title>High frequency of phylogenetically diverse reductive dehalogenase-homologous genes in deep subseafloor sedimentary metagenomes.</title>
        <authorList>
            <person name="Kawai M."/>
            <person name="Futagami T."/>
            <person name="Toyoda A."/>
            <person name="Takaki Y."/>
            <person name="Nishi S."/>
            <person name="Hori S."/>
            <person name="Arai W."/>
            <person name="Tsubouchi T."/>
            <person name="Morono Y."/>
            <person name="Uchiyama I."/>
            <person name="Ito T."/>
            <person name="Fujiyama A."/>
            <person name="Inagaki F."/>
            <person name="Takami H."/>
        </authorList>
    </citation>
    <scope>NUCLEOTIDE SEQUENCE</scope>
    <source>
        <strain evidence="1">Expedition CK06-06</strain>
    </source>
</reference>